<feature type="compositionally biased region" description="Low complexity" evidence="1">
    <location>
        <begin position="7"/>
        <end position="25"/>
    </location>
</feature>
<keyword evidence="2" id="KW-0472">Membrane</keyword>
<comment type="caution">
    <text evidence="4">The sequence shown here is derived from an EMBL/GenBank/DDBJ whole genome shotgun (WGS) entry which is preliminary data.</text>
</comment>
<evidence type="ECO:0000256" key="1">
    <source>
        <dbReference type="SAM" id="MobiDB-lite"/>
    </source>
</evidence>
<keyword evidence="5" id="KW-1185">Reference proteome</keyword>
<dbReference type="AlphaFoldDB" id="A0A7I9VSR9"/>
<evidence type="ECO:0000313" key="5">
    <source>
        <dbReference type="Proteomes" id="UP000503640"/>
    </source>
</evidence>
<keyword evidence="2" id="KW-1133">Transmembrane helix</keyword>
<dbReference type="RefSeq" id="WP_176068344.1">
    <property type="nucleotide sequence ID" value="NZ_BJTG01000011.1"/>
</dbReference>
<dbReference type="InterPro" id="IPR005804">
    <property type="entry name" value="FA_desaturase_dom"/>
</dbReference>
<dbReference type="Pfam" id="PF00487">
    <property type="entry name" value="FA_desaturase"/>
    <property type="match status" value="1"/>
</dbReference>
<gene>
    <name evidence="4" type="ORF">AMYX_38700</name>
</gene>
<dbReference type="GO" id="GO:0016020">
    <property type="term" value="C:membrane"/>
    <property type="evidence" value="ECO:0007669"/>
    <property type="project" value="TreeGrafter"/>
</dbReference>
<dbReference type="PANTHER" id="PTHR19353">
    <property type="entry name" value="FATTY ACID DESATURASE 2"/>
    <property type="match status" value="1"/>
</dbReference>
<evidence type="ECO:0000259" key="3">
    <source>
        <dbReference type="Pfam" id="PF00487"/>
    </source>
</evidence>
<organism evidence="4 5">
    <name type="scientific">Anaeromyxobacter diazotrophicus</name>
    <dbReference type="NCBI Taxonomy" id="2590199"/>
    <lineage>
        <taxon>Bacteria</taxon>
        <taxon>Pseudomonadati</taxon>
        <taxon>Myxococcota</taxon>
        <taxon>Myxococcia</taxon>
        <taxon>Myxococcales</taxon>
        <taxon>Cystobacterineae</taxon>
        <taxon>Anaeromyxobacteraceae</taxon>
        <taxon>Anaeromyxobacter</taxon>
    </lineage>
</organism>
<proteinExistence type="predicted"/>
<keyword evidence="2" id="KW-0812">Transmembrane</keyword>
<reference evidence="5" key="1">
    <citation type="journal article" date="2020" name="Appl. Environ. Microbiol.">
        <title>Diazotrophic Anaeromyxobacter Isolates from Soils.</title>
        <authorList>
            <person name="Masuda Y."/>
            <person name="Yamanaka H."/>
            <person name="Xu Z.X."/>
            <person name="Shiratori Y."/>
            <person name="Aono T."/>
            <person name="Amachi S."/>
            <person name="Senoo K."/>
            <person name="Itoh H."/>
        </authorList>
    </citation>
    <scope>NUCLEOTIDE SEQUENCE [LARGE SCALE GENOMIC DNA]</scope>
    <source>
        <strain evidence="5">R267</strain>
    </source>
</reference>
<feature type="transmembrane region" description="Helical" evidence="2">
    <location>
        <begin position="175"/>
        <end position="192"/>
    </location>
</feature>
<dbReference type="GO" id="GO:0006629">
    <property type="term" value="P:lipid metabolic process"/>
    <property type="evidence" value="ECO:0007669"/>
    <property type="project" value="InterPro"/>
</dbReference>
<name>A0A7I9VSR9_9BACT</name>
<dbReference type="CDD" id="cd03507">
    <property type="entry name" value="Delta12-FADS-like"/>
    <property type="match status" value="1"/>
</dbReference>
<feature type="region of interest" description="Disordered" evidence="1">
    <location>
        <begin position="1"/>
        <end position="25"/>
    </location>
</feature>
<feature type="domain" description="Fatty acid desaturase" evidence="3">
    <location>
        <begin position="74"/>
        <end position="314"/>
    </location>
</feature>
<dbReference type="EMBL" id="BJTG01000011">
    <property type="protein sequence ID" value="GEJ59129.1"/>
    <property type="molecule type" value="Genomic_DNA"/>
</dbReference>
<dbReference type="InterPro" id="IPR012171">
    <property type="entry name" value="Fatty_acid_desaturase"/>
</dbReference>
<evidence type="ECO:0000256" key="2">
    <source>
        <dbReference type="SAM" id="Phobius"/>
    </source>
</evidence>
<accession>A0A7I9VSR9</accession>
<sequence length="362" mass="39898">MTAANDASPPSSAGPGARPGPSRALPAWPRRRLAALRRFEAPSAARAAWQLANTLLPYLGALALMVVTLRRGLPWWTTALLGVLASGFMVRLFILFHDCVHASFLPSDRAGRVVGRILGVLVFTPFGEWRRSHLGHHATSGDLDRRDLGDVWTMTVEEYAAAPRRKRFSYRVTRHPALMLLVGPLLVFLVNNRFPPRGGTRARVLSVLSTDLALAAIATAASLTIGLGTFLLVQIPVLFLAGVWGIWLFYVQHQFERAYWVRGEVWDPLQAALAGSSYFKLPRVLQWFSGNIGLHHVHHLRPRIPNYHLQRCLDATPELQAVRPLTLAGSLRCGRLALWDERAGDFVGFDAVPRPSAAPAGS</sequence>
<feature type="transmembrane region" description="Helical" evidence="2">
    <location>
        <begin position="47"/>
        <end position="68"/>
    </location>
</feature>
<dbReference type="PANTHER" id="PTHR19353:SF73">
    <property type="entry name" value="FATTY ACID DESATURASE"/>
    <property type="match status" value="1"/>
</dbReference>
<feature type="transmembrane region" description="Helical" evidence="2">
    <location>
        <begin position="204"/>
        <end position="225"/>
    </location>
</feature>
<protein>
    <submittedName>
        <fullName evidence="4">Fatty acid desaturase</fullName>
    </submittedName>
</protein>
<feature type="transmembrane region" description="Helical" evidence="2">
    <location>
        <begin position="75"/>
        <end position="96"/>
    </location>
</feature>
<evidence type="ECO:0000313" key="4">
    <source>
        <dbReference type="EMBL" id="GEJ59129.1"/>
    </source>
</evidence>
<dbReference type="GO" id="GO:0016717">
    <property type="term" value="F:oxidoreductase activity, acting on paired donors, with oxidation of a pair of donors resulting in the reduction of molecular oxygen to two molecules of water"/>
    <property type="evidence" value="ECO:0007669"/>
    <property type="project" value="TreeGrafter"/>
</dbReference>
<dbReference type="Proteomes" id="UP000503640">
    <property type="component" value="Unassembled WGS sequence"/>
</dbReference>
<feature type="transmembrane region" description="Helical" evidence="2">
    <location>
        <begin position="231"/>
        <end position="250"/>
    </location>
</feature>